<dbReference type="Proteomes" id="UP000237466">
    <property type="component" value="Unassembled WGS sequence"/>
</dbReference>
<name>A0A1W6MAZ1_VIBVL</name>
<evidence type="ECO:0000313" key="3">
    <source>
        <dbReference type="Proteomes" id="UP000237466"/>
    </source>
</evidence>
<dbReference type="RefSeq" id="WP_011081406.1">
    <property type="nucleotide sequence ID" value="NZ_CABMOC010000003.1"/>
</dbReference>
<reference evidence="2 3" key="2">
    <citation type="journal article" date="2018" name="Front. Microbiol.">
        <title>Phylogeny of Vibrio vulnificus from the Analysis of the Core-Genome: Implications for Intra-Species Taxonomy.</title>
        <authorList>
            <person name="Roig F.J."/>
            <person name="Gonzalez-Candelas F."/>
            <person name="Sanjuan E."/>
            <person name="Fouz B."/>
            <person name="Feil E.J."/>
            <person name="Llorens C."/>
            <person name="Baker-Austin C."/>
            <person name="Oliver J.D."/>
            <person name="Danin-Poleg Y."/>
            <person name="Gibas C.J."/>
            <person name="Kashi Y."/>
            <person name="Gulig P.A."/>
            <person name="Morrison S.S."/>
            <person name="Amaro C."/>
        </authorList>
    </citation>
    <scope>NUCLEOTIDE SEQUENCE [LARGE SCALE GENOMIC DNA]</scope>
    <source>
        <strain evidence="2 3">CECT4608</strain>
    </source>
</reference>
<dbReference type="Proteomes" id="UP000263418">
    <property type="component" value="Chromosome 2"/>
</dbReference>
<protein>
    <submittedName>
        <fullName evidence="1 2">Type III effector</fullName>
    </submittedName>
</protein>
<dbReference type="KEGG" id="vvl:VV93_v1c39480"/>
<dbReference type="InterPro" id="IPR014984">
    <property type="entry name" value="HopJ"/>
</dbReference>
<evidence type="ECO:0000313" key="1">
    <source>
        <dbReference type="EMBL" id="AXX62222.1"/>
    </source>
</evidence>
<dbReference type="EMBL" id="PDGH01000134">
    <property type="protein sequence ID" value="POB43276.1"/>
    <property type="molecule type" value="Genomic_DNA"/>
</dbReference>
<dbReference type="Gene3D" id="3.20.160.10">
    <property type="entry name" value="vpa0580 domain like"/>
    <property type="match status" value="1"/>
</dbReference>
<proteinExistence type="predicted"/>
<dbReference type="InterPro" id="IPR038604">
    <property type="entry name" value="HopJ_sf"/>
</dbReference>
<sequence>MSLKDLLAKLAETPEKVEFQEVIDVIDSHYVFVPAAFQNGDTHNEAGQNNGSCKIFSFAQLNELNEEQTLACFGRYYRHDVLLHPENDDHQNIRNFIRFGWSGVQFDTAALTEK</sequence>
<accession>A0A1W6MAZ1</accession>
<dbReference type="Pfam" id="PF08888">
    <property type="entry name" value="HopJ"/>
    <property type="match status" value="1"/>
</dbReference>
<organism evidence="2 3">
    <name type="scientific">Vibrio vulnificus</name>
    <dbReference type="NCBI Taxonomy" id="672"/>
    <lineage>
        <taxon>Bacteria</taxon>
        <taxon>Pseudomonadati</taxon>
        <taxon>Pseudomonadota</taxon>
        <taxon>Gammaproteobacteria</taxon>
        <taxon>Vibrionales</taxon>
        <taxon>Vibrionaceae</taxon>
        <taxon>Vibrio</taxon>
    </lineage>
</organism>
<dbReference type="EMBL" id="CP019291">
    <property type="protein sequence ID" value="AXX62222.1"/>
    <property type="molecule type" value="Genomic_DNA"/>
</dbReference>
<evidence type="ECO:0000313" key="2">
    <source>
        <dbReference type="EMBL" id="POB43276.1"/>
    </source>
</evidence>
<reference evidence="1 4" key="1">
    <citation type="submission" date="2017-01" db="EMBL/GenBank/DDBJ databases">
        <title>Complete Genome Sequence of Vibrio vulnificus FORC_053.</title>
        <authorList>
            <consortium name="Food-borne Pathogen Omics Research Center"/>
            <person name="Chung H.Y."/>
            <person name="Na E.J."/>
            <person name="Song J.S."/>
            <person name="Kim H."/>
            <person name="Lee J.-H."/>
            <person name="Ryu S."/>
            <person name="Choi S.H."/>
        </authorList>
    </citation>
    <scope>NUCLEOTIDE SEQUENCE [LARGE SCALE GENOMIC DNA]</scope>
    <source>
        <strain evidence="1 4">FORC_053</strain>
    </source>
</reference>
<gene>
    <name evidence="2" type="ORF">CRN52_20915</name>
    <name evidence="1" type="ORF">FORC53_3883</name>
</gene>
<dbReference type="AlphaFoldDB" id="A0A1W6MAZ1"/>
<dbReference type="OMA" id="CKIFAFA"/>
<evidence type="ECO:0000313" key="4">
    <source>
        <dbReference type="Proteomes" id="UP000263418"/>
    </source>
</evidence>